<evidence type="ECO:0000259" key="1">
    <source>
        <dbReference type="Pfam" id="PF04326"/>
    </source>
</evidence>
<dbReference type="STRING" id="318464.IO99_15375"/>
<dbReference type="RefSeq" id="WP_035134744.1">
    <property type="nucleotide sequence ID" value="NZ_JPMD01000038.1"/>
</dbReference>
<sequence length="384" mass="43774">MDTKKILSIIKRQEGLKLDFKQKLSLDFESGKKELAKDVCAIANSKGGRGYIVVGIEDKTKELIGLDESEVFTEEQVQQIISSRCEPPIPISVDEYNISEKRICIITIYDGEQKPYQLKENGAFYIRRGSTTDTMRKQELVEAFEENLDFFIETSQVVRSDINLINMEIVKNYFHKKGIVINSSNEKFLMRSAGISYTDKDTGEEKCTLGGLLVFSDNNSLCIPQNMIRITNNLGKGKDRVNVVQGNLLSMIDKSEDILRKILPKNYPIGAIVEAINNAVLYREYSSIDRVIEVVISRNSTIVNSPGQMIQNNSTGKRINYNRRNMWLYEKLVTLDENKRFLNNEGGFGRIKKPFKKNVTFINSRAEDCFKVILPGTKLYEGKK</sequence>
<dbReference type="eggNOG" id="COG2865">
    <property type="taxonomic scope" value="Bacteria"/>
</dbReference>
<keyword evidence="3" id="KW-1185">Reference proteome</keyword>
<dbReference type="InterPro" id="IPR007421">
    <property type="entry name" value="Schlafen_AlbA_2_dom"/>
</dbReference>
<keyword evidence="2" id="KW-0547">Nucleotide-binding</keyword>
<dbReference type="AlphaFoldDB" id="A0A084J8L8"/>
<dbReference type="Pfam" id="PF04326">
    <property type="entry name" value="SLFN_AlbA_2"/>
    <property type="match status" value="1"/>
</dbReference>
<dbReference type="Gene3D" id="3.30.565.60">
    <property type="match status" value="1"/>
</dbReference>
<dbReference type="PANTHER" id="PTHR30595">
    <property type="entry name" value="GLPR-RELATED TRANSCRIPTIONAL REPRESSOR"/>
    <property type="match status" value="1"/>
</dbReference>
<proteinExistence type="predicted"/>
<gene>
    <name evidence="2" type="ORF">IO99_15375</name>
</gene>
<name>A0A084J8L8_9CLOT</name>
<evidence type="ECO:0000313" key="3">
    <source>
        <dbReference type="Proteomes" id="UP000028542"/>
    </source>
</evidence>
<accession>A0A084J8L8</accession>
<evidence type="ECO:0000313" key="2">
    <source>
        <dbReference type="EMBL" id="KEZ85302.1"/>
    </source>
</evidence>
<comment type="caution">
    <text evidence="2">The sequence shown here is derived from an EMBL/GenBank/DDBJ whole genome shotgun (WGS) entry which is preliminary data.</text>
</comment>
<dbReference type="InterPro" id="IPR038461">
    <property type="entry name" value="Schlafen_AlbA_2_dom_sf"/>
</dbReference>
<keyword evidence="2" id="KW-0067">ATP-binding</keyword>
<protein>
    <submittedName>
        <fullName evidence="2">ATP-binding protein</fullName>
    </submittedName>
</protein>
<dbReference type="Gene3D" id="3.30.950.30">
    <property type="entry name" value="Schlafen, AAA domain"/>
    <property type="match status" value="1"/>
</dbReference>
<reference evidence="2 3" key="1">
    <citation type="submission" date="2014-07" db="EMBL/GenBank/DDBJ databases">
        <title>Draft genome of Clostridium sulfidigenes 113A isolated from sediments associated with methane hydrate from Krishna Godavari basin.</title>
        <authorList>
            <person name="Honkalas V.S."/>
            <person name="Dabir A.P."/>
            <person name="Arora P."/>
            <person name="Dhakephalkar P.K."/>
        </authorList>
    </citation>
    <scope>NUCLEOTIDE SEQUENCE [LARGE SCALE GENOMIC DNA]</scope>
    <source>
        <strain evidence="2 3">113A</strain>
    </source>
</reference>
<dbReference type="Proteomes" id="UP000028542">
    <property type="component" value="Unassembled WGS sequence"/>
</dbReference>
<dbReference type="PANTHER" id="PTHR30595:SF6">
    <property type="entry name" value="SCHLAFEN ALBA-2 DOMAIN-CONTAINING PROTEIN"/>
    <property type="match status" value="1"/>
</dbReference>
<feature type="domain" description="Schlafen AlbA-2" evidence="1">
    <location>
        <begin position="14"/>
        <end position="135"/>
    </location>
</feature>
<organism evidence="2 3">
    <name type="scientific">Clostridium sulfidigenes</name>
    <dbReference type="NCBI Taxonomy" id="318464"/>
    <lineage>
        <taxon>Bacteria</taxon>
        <taxon>Bacillati</taxon>
        <taxon>Bacillota</taxon>
        <taxon>Clostridia</taxon>
        <taxon>Eubacteriales</taxon>
        <taxon>Clostridiaceae</taxon>
        <taxon>Clostridium</taxon>
    </lineage>
</organism>
<dbReference type="GO" id="GO:0005524">
    <property type="term" value="F:ATP binding"/>
    <property type="evidence" value="ECO:0007669"/>
    <property type="project" value="UniProtKB-KW"/>
</dbReference>
<dbReference type="InterPro" id="IPR038475">
    <property type="entry name" value="RecG_C_sf"/>
</dbReference>
<dbReference type="EMBL" id="JPMD01000038">
    <property type="protein sequence ID" value="KEZ85302.1"/>
    <property type="molecule type" value="Genomic_DNA"/>
</dbReference>